<dbReference type="Gene3D" id="3.30.70.1290">
    <property type="entry name" value="Transposase IS200-like"/>
    <property type="match status" value="1"/>
</dbReference>
<evidence type="ECO:0000313" key="1">
    <source>
        <dbReference type="EMBL" id="EFV02550.1"/>
    </source>
</evidence>
<dbReference type="GO" id="GO:0003677">
    <property type="term" value="F:DNA binding"/>
    <property type="evidence" value="ECO:0007669"/>
    <property type="project" value="InterPro"/>
</dbReference>
<dbReference type="eggNOG" id="COG1943">
    <property type="taxonomic scope" value="Bacteria"/>
</dbReference>
<organism evidence="1 2">
    <name type="scientific">Pseudoramibacter alactolyticus ATCC 23263</name>
    <dbReference type="NCBI Taxonomy" id="887929"/>
    <lineage>
        <taxon>Bacteria</taxon>
        <taxon>Bacillati</taxon>
        <taxon>Bacillota</taxon>
        <taxon>Clostridia</taxon>
        <taxon>Eubacteriales</taxon>
        <taxon>Eubacteriaceae</taxon>
        <taxon>Pseudoramibacter</taxon>
    </lineage>
</organism>
<name>E6MEM5_9FIRM</name>
<dbReference type="InterPro" id="IPR036515">
    <property type="entry name" value="Transposase_17_sf"/>
</dbReference>
<gene>
    <name evidence="1" type="ORF">HMP0721_0458</name>
</gene>
<dbReference type="GO" id="GO:0004803">
    <property type="term" value="F:transposase activity"/>
    <property type="evidence" value="ECO:0007669"/>
    <property type="project" value="InterPro"/>
</dbReference>
<dbReference type="GO" id="GO:0006313">
    <property type="term" value="P:DNA transposition"/>
    <property type="evidence" value="ECO:0007669"/>
    <property type="project" value="InterPro"/>
</dbReference>
<protein>
    <submittedName>
        <fullName evidence="1">Transposase, IS200 family</fullName>
    </submittedName>
</protein>
<dbReference type="STRING" id="887929.HMP0721_0458"/>
<accession>E6MEM5</accession>
<dbReference type="AlphaFoldDB" id="E6MEM5"/>
<dbReference type="Proteomes" id="UP000004754">
    <property type="component" value="Unassembled WGS sequence"/>
</dbReference>
<sequence length="48" mass="5888">MDKNSLSHTRWECKYHIVFALECQRKMIYEKIRTDIDRVLSERCKKKG</sequence>
<dbReference type="SUPFAM" id="SSF143422">
    <property type="entry name" value="Transposase IS200-like"/>
    <property type="match status" value="1"/>
</dbReference>
<evidence type="ECO:0000313" key="2">
    <source>
        <dbReference type="Proteomes" id="UP000004754"/>
    </source>
</evidence>
<comment type="caution">
    <text evidence="1">The sequence shown here is derived from an EMBL/GenBank/DDBJ whole genome shotgun (WGS) entry which is preliminary data.</text>
</comment>
<reference evidence="1 2" key="1">
    <citation type="submission" date="2010-12" db="EMBL/GenBank/DDBJ databases">
        <authorList>
            <person name="Muzny D."/>
            <person name="Qin X."/>
            <person name="Deng J."/>
            <person name="Jiang H."/>
            <person name="Liu Y."/>
            <person name="Qu J."/>
            <person name="Song X.-Z."/>
            <person name="Zhang L."/>
            <person name="Thornton R."/>
            <person name="Coyle M."/>
            <person name="Francisco L."/>
            <person name="Jackson L."/>
            <person name="Javaid M."/>
            <person name="Korchina V."/>
            <person name="Kovar C."/>
            <person name="Mata R."/>
            <person name="Mathew T."/>
            <person name="Ngo R."/>
            <person name="Nguyen L."/>
            <person name="Nguyen N."/>
            <person name="Okwuonu G."/>
            <person name="Ongeri F."/>
            <person name="Pham C."/>
            <person name="Simmons D."/>
            <person name="Wilczek-Boney K."/>
            <person name="Hale W."/>
            <person name="Jakkamsetti A."/>
            <person name="Pham P."/>
            <person name="Ruth R."/>
            <person name="San Lucas F."/>
            <person name="Warren J."/>
            <person name="Zhang J."/>
            <person name="Zhao Z."/>
            <person name="Zhou C."/>
            <person name="Zhu D."/>
            <person name="Lee S."/>
            <person name="Bess C."/>
            <person name="Blankenburg K."/>
            <person name="Forbes L."/>
            <person name="Fu Q."/>
            <person name="Gubbala S."/>
            <person name="Hirani K."/>
            <person name="Jayaseelan J.C."/>
            <person name="Lara F."/>
            <person name="Munidasa M."/>
            <person name="Palculict T."/>
            <person name="Patil S."/>
            <person name="Pu L.-L."/>
            <person name="Saada N."/>
            <person name="Tang L."/>
            <person name="Weissenberger G."/>
            <person name="Zhu Y."/>
            <person name="Hemphill L."/>
            <person name="Shang Y."/>
            <person name="Youmans B."/>
            <person name="Ayvaz T."/>
            <person name="Ross M."/>
            <person name="Santibanez J."/>
            <person name="Aqrawi P."/>
            <person name="Gross S."/>
            <person name="Joshi V."/>
            <person name="Fowler G."/>
            <person name="Nazareth L."/>
            <person name="Reid J."/>
            <person name="Worley K."/>
            <person name="Petrosino J."/>
            <person name="Highlander S."/>
            <person name="Gibbs R."/>
        </authorList>
    </citation>
    <scope>NUCLEOTIDE SEQUENCE [LARGE SCALE GENOMIC DNA]</scope>
    <source>
        <strain evidence="1 2">ATCC 23263</strain>
    </source>
</reference>
<proteinExistence type="predicted"/>
<dbReference type="EMBL" id="AEQN01000007">
    <property type="protein sequence ID" value="EFV02550.1"/>
    <property type="molecule type" value="Genomic_DNA"/>
</dbReference>
<dbReference type="HOGENOM" id="CLU_101320_4_2_9"/>
<keyword evidence="2" id="KW-1185">Reference proteome</keyword>